<dbReference type="GO" id="GO:0008360">
    <property type="term" value="P:regulation of cell shape"/>
    <property type="evidence" value="ECO:0007669"/>
    <property type="project" value="UniProtKB-KW"/>
</dbReference>
<keyword evidence="5 14" id="KW-1003">Cell membrane</keyword>
<comment type="function">
    <text evidence="14">Catalyzes the dephosphorylation of undecaprenyl diphosphate (UPP). Confers resistance to bacitracin.</text>
</comment>
<protein>
    <recommendedName>
        <fullName evidence="4 14">Undecaprenyl-diphosphatase</fullName>
        <ecNumber evidence="3 14">3.6.1.27</ecNumber>
    </recommendedName>
    <alternativeName>
        <fullName evidence="12 14">Bacitracin resistance protein</fullName>
    </alternativeName>
    <alternativeName>
        <fullName evidence="11 14">Undecaprenyl pyrophosphate phosphatase</fullName>
    </alternativeName>
</protein>
<dbReference type="GO" id="GO:0050380">
    <property type="term" value="F:undecaprenyl-diphosphatase activity"/>
    <property type="evidence" value="ECO:0007669"/>
    <property type="project" value="UniProtKB-UniRule"/>
</dbReference>
<comment type="miscellaneous">
    <text evidence="14">Bacitracin is thought to be involved in the inhibition of peptidoglycan synthesis by sequestering undecaprenyl diphosphate, thereby reducing the pool of lipid carrier available.</text>
</comment>
<keyword evidence="8 14" id="KW-1133">Transmembrane helix</keyword>
<dbReference type="Proteomes" id="UP000252355">
    <property type="component" value="Unassembled WGS sequence"/>
</dbReference>
<dbReference type="EC" id="3.6.1.27" evidence="3 14"/>
<dbReference type="EMBL" id="QOQW01000019">
    <property type="protein sequence ID" value="RCK78783.1"/>
    <property type="molecule type" value="Genomic_DNA"/>
</dbReference>
<evidence type="ECO:0000256" key="6">
    <source>
        <dbReference type="ARBA" id="ARBA00022692"/>
    </source>
</evidence>
<dbReference type="GO" id="GO:0071555">
    <property type="term" value="P:cell wall organization"/>
    <property type="evidence" value="ECO:0007669"/>
    <property type="project" value="UniProtKB-KW"/>
</dbReference>
<organism evidence="15 16">
    <name type="scientific">Candidatus Ozemobacter sibiricus</name>
    <dbReference type="NCBI Taxonomy" id="2268124"/>
    <lineage>
        <taxon>Bacteria</taxon>
        <taxon>Candidatus Ozemobacteria</taxon>
        <taxon>Candidatus Ozemobacterales</taxon>
        <taxon>Candidatus Ozemobacteraceae</taxon>
        <taxon>Candidatus Ozemobacter</taxon>
    </lineage>
</organism>
<feature type="transmembrane region" description="Helical" evidence="14">
    <location>
        <begin position="142"/>
        <end position="161"/>
    </location>
</feature>
<evidence type="ECO:0000256" key="3">
    <source>
        <dbReference type="ARBA" id="ARBA00012374"/>
    </source>
</evidence>
<dbReference type="PANTHER" id="PTHR30622:SF2">
    <property type="entry name" value="UNDECAPRENYL-DIPHOSPHATASE"/>
    <property type="match status" value="1"/>
</dbReference>
<evidence type="ECO:0000256" key="11">
    <source>
        <dbReference type="ARBA" id="ARBA00032707"/>
    </source>
</evidence>
<evidence type="ECO:0000256" key="7">
    <source>
        <dbReference type="ARBA" id="ARBA00022801"/>
    </source>
</evidence>
<keyword evidence="10 14" id="KW-0046">Antibiotic resistance</keyword>
<dbReference type="GO" id="GO:0009252">
    <property type="term" value="P:peptidoglycan biosynthetic process"/>
    <property type="evidence" value="ECO:0007669"/>
    <property type="project" value="UniProtKB-KW"/>
</dbReference>
<keyword evidence="7 14" id="KW-0378">Hydrolase</keyword>
<name>A0A367ZL14_9BACT</name>
<dbReference type="GO" id="GO:0046677">
    <property type="term" value="P:response to antibiotic"/>
    <property type="evidence" value="ECO:0007669"/>
    <property type="project" value="UniProtKB-UniRule"/>
</dbReference>
<feature type="transmembrane region" description="Helical" evidence="14">
    <location>
        <begin position="41"/>
        <end position="59"/>
    </location>
</feature>
<gene>
    <name evidence="14" type="primary">uppP</name>
    <name evidence="15" type="ORF">OZSIB_1136</name>
</gene>
<evidence type="ECO:0000256" key="13">
    <source>
        <dbReference type="ARBA" id="ARBA00047594"/>
    </source>
</evidence>
<evidence type="ECO:0000256" key="10">
    <source>
        <dbReference type="ARBA" id="ARBA00023251"/>
    </source>
</evidence>
<evidence type="ECO:0000313" key="15">
    <source>
        <dbReference type="EMBL" id="RCK78783.1"/>
    </source>
</evidence>
<dbReference type="AlphaFoldDB" id="A0A367ZL14"/>
<dbReference type="GO" id="GO:0005886">
    <property type="term" value="C:plasma membrane"/>
    <property type="evidence" value="ECO:0007669"/>
    <property type="project" value="UniProtKB-SubCell"/>
</dbReference>
<keyword evidence="14" id="KW-0961">Cell wall biogenesis/degradation</keyword>
<accession>A0A367ZL14</accession>
<evidence type="ECO:0000256" key="4">
    <source>
        <dbReference type="ARBA" id="ARBA00021581"/>
    </source>
</evidence>
<evidence type="ECO:0000256" key="9">
    <source>
        <dbReference type="ARBA" id="ARBA00023136"/>
    </source>
</evidence>
<feature type="transmembrane region" description="Helical" evidence="14">
    <location>
        <begin position="110"/>
        <end position="130"/>
    </location>
</feature>
<evidence type="ECO:0000313" key="16">
    <source>
        <dbReference type="Proteomes" id="UP000252355"/>
    </source>
</evidence>
<keyword evidence="14" id="KW-0133">Cell shape</keyword>
<comment type="caution">
    <text evidence="15">The sequence shown here is derived from an EMBL/GenBank/DDBJ whole genome shotgun (WGS) entry which is preliminary data.</text>
</comment>
<reference evidence="15 16" key="1">
    <citation type="submission" date="2018-05" db="EMBL/GenBank/DDBJ databases">
        <title>A metagenomic window into the 2 km-deep terrestrial subsurface aquifer revealed taxonomically and functionally diverse microbial community comprising novel uncultured bacterial lineages.</title>
        <authorList>
            <person name="Kadnikov V.V."/>
            <person name="Mardanov A.V."/>
            <person name="Beletsky A.V."/>
            <person name="Banks D."/>
            <person name="Pimenov N.V."/>
            <person name="Frank Y.A."/>
            <person name="Karnachuk O.V."/>
            <person name="Ravin N.V."/>
        </authorList>
    </citation>
    <scope>NUCLEOTIDE SEQUENCE [LARGE SCALE GENOMIC DNA]</scope>
    <source>
        <strain evidence="15">BY5</strain>
    </source>
</reference>
<evidence type="ECO:0000256" key="14">
    <source>
        <dbReference type="HAMAP-Rule" id="MF_01006"/>
    </source>
</evidence>
<keyword evidence="6 14" id="KW-0812">Transmembrane</keyword>
<dbReference type="PANTHER" id="PTHR30622">
    <property type="entry name" value="UNDECAPRENYL-DIPHOSPHATASE"/>
    <property type="match status" value="1"/>
</dbReference>
<proteinExistence type="inferred from homology"/>
<feature type="transmembrane region" description="Helical" evidence="14">
    <location>
        <begin position="80"/>
        <end position="98"/>
    </location>
</feature>
<comment type="catalytic activity">
    <reaction evidence="13 14">
        <text>di-trans,octa-cis-undecaprenyl diphosphate + H2O = di-trans,octa-cis-undecaprenyl phosphate + phosphate + H(+)</text>
        <dbReference type="Rhea" id="RHEA:28094"/>
        <dbReference type="ChEBI" id="CHEBI:15377"/>
        <dbReference type="ChEBI" id="CHEBI:15378"/>
        <dbReference type="ChEBI" id="CHEBI:43474"/>
        <dbReference type="ChEBI" id="CHEBI:58405"/>
        <dbReference type="ChEBI" id="CHEBI:60392"/>
        <dbReference type="EC" id="3.6.1.27"/>
    </reaction>
</comment>
<feature type="transmembrane region" description="Helical" evidence="14">
    <location>
        <begin position="213"/>
        <end position="240"/>
    </location>
</feature>
<evidence type="ECO:0000256" key="1">
    <source>
        <dbReference type="ARBA" id="ARBA00004651"/>
    </source>
</evidence>
<sequence>MESYLLLGAIQGLTEFLPVSSSGHLTIAQAFLGFANPEKNLALDLVLHVGTLLAVCWYFRADLLPFLHPSGWQDPRRLRLALLVILASLPTAAIGLGFKDLFEEMFASPRLVCLALAITASLLLAAERFARPPLHDQAEAAPWWKVLVIGVAQGIAVTPGISRSGATIATGLLLGLPGPEAARFSFLISIPAVGGAALLEARKLWQPIQAENIASALPASGLALGFLASAVTGLLALHLLHVVVRRQKLSWFSWYLYAAAGTAFILLTVRGVPQ</sequence>
<evidence type="ECO:0000256" key="12">
    <source>
        <dbReference type="ARBA" id="ARBA00032932"/>
    </source>
</evidence>
<evidence type="ECO:0000256" key="8">
    <source>
        <dbReference type="ARBA" id="ARBA00022989"/>
    </source>
</evidence>
<feature type="transmembrane region" description="Helical" evidence="14">
    <location>
        <begin position="252"/>
        <end position="272"/>
    </location>
</feature>
<keyword evidence="14" id="KW-0573">Peptidoglycan synthesis</keyword>
<evidence type="ECO:0000256" key="5">
    <source>
        <dbReference type="ARBA" id="ARBA00022475"/>
    </source>
</evidence>
<dbReference type="InterPro" id="IPR003824">
    <property type="entry name" value="UppP"/>
</dbReference>
<dbReference type="HAMAP" id="MF_01006">
    <property type="entry name" value="Undec_diphosphatase"/>
    <property type="match status" value="1"/>
</dbReference>
<dbReference type="Pfam" id="PF02673">
    <property type="entry name" value="BacA"/>
    <property type="match status" value="1"/>
</dbReference>
<comment type="subcellular location">
    <subcellularLocation>
        <location evidence="1 14">Cell membrane</location>
        <topology evidence="1 14">Multi-pass membrane protein</topology>
    </subcellularLocation>
</comment>
<evidence type="ECO:0000256" key="2">
    <source>
        <dbReference type="ARBA" id="ARBA00010621"/>
    </source>
</evidence>
<keyword evidence="9 14" id="KW-0472">Membrane</keyword>
<comment type="similarity">
    <text evidence="2 14">Belongs to the UppP family.</text>
</comment>